<comment type="caution">
    <text evidence="3">The sequence shown here is derived from an EMBL/GenBank/DDBJ whole genome shotgun (WGS) entry which is preliminary data.</text>
</comment>
<evidence type="ECO:0000256" key="1">
    <source>
        <dbReference type="SAM" id="SignalP"/>
    </source>
</evidence>
<proteinExistence type="predicted"/>
<dbReference type="Proteomes" id="UP000294662">
    <property type="component" value="Unassembled WGS sequence"/>
</dbReference>
<keyword evidence="1" id="KW-0732">Signal</keyword>
<dbReference type="EMBL" id="SMFP01000012">
    <property type="protein sequence ID" value="TDE35571.1"/>
    <property type="molecule type" value="Genomic_DNA"/>
</dbReference>
<feature type="domain" description="Spore coat protein U/FanG" evidence="2">
    <location>
        <begin position="36"/>
        <end position="165"/>
    </location>
</feature>
<feature type="signal peptide" evidence="1">
    <location>
        <begin position="1"/>
        <end position="31"/>
    </location>
</feature>
<evidence type="ECO:0000313" key="3">
    <source>
        <dbReference type="EMBL" id="TDE35571.1"/>
    </source>
</evidence>
<feature type="chain" id="PRO_5020711631" description="Spore coat protein U/FanG domain-containing protein" evidence="1">
    <location>
        <begin position="32"/>
        <end position="171"/>
    </location>
</feature>
<evidence type="ECO:0000313" key="4">
    <source>
        <dbReference type="Proteomes" id="UP000294662"/>
    </source>
</evidence>
<dbReference type="Pfam" id="PF05229">
    <property type="entry name" value="SCPU"/>
    <property type="match status" value="1"/>
</dbReference>
<organism evidence="3 4">
    <name type="scientific">Antarcticimicrobium sediminis</name>
    <dbReference type="NCBI Taxonomy" id="2546227"/>
    <lineage>
        <taxon>Bacteria</taxon>
        <taxon>Pseudomonadati</taxon>
        <taxon>Pseudomonadota</taxon>
        <taxon>Alphaproteobacteria</taxon>
        <taxon>Rhodobacterales</taxon>
        <taxon>Paracoccaceae</taxon>
        <taxon>Antarcticimicrobium</taxon>
    </lineage>
</organism>
<keyword evidence="4" id="KW-1185">Reference proteome</keyword>
<dbReference type="AlphaFoldDB" id="A0A4R5ELJ9"/>
<sequence length="171" mass="16838">MTFSTGPFSLGTLSTAVFLTATVLLPATAHAAVEEGTLNVTATVIAQCTVTTSAVAFGEISPTQAASATGSISISCDADNTLSSVVLDGGSNESAGTRQMSDGTNYIPYTLAVSGSSVAVDGDISSSFTLTGGGPYADSADIDGAIASVGSARVLGSYSDDITVTVTYSAP</sequence>
<accession>A0A4R5ELJ9</accession>
<reference evidence="3 4" key="1">
    <citation type="submission" date="2019-03" db="EMBL/GenBank/DDBJ databases">
        <authorList>
            <person name="Zhang S."/>
        </authorList>
    </citation>
    <scope>NUCLEOTIDE SEQUENCE [LARGE SCALE GENOMIC DNA]</scope>
    <source>
        <strain evidence="3 4">S4J41</strain>
    </source>
</reference>
<dbReference type="InterPro" id="IPR053167">
    <property type="entry name" value="Spore_coat_component"/>
</dbReference>
<evidence type="ECO:0000259" key="2">
    <source>
        <dbReference type="Pfam" id="PF05229"/>
    </source>
</evidence>
<gene>
    <name evidence="3" type="ORF">E1B25_16565</name>
</gene>
<name>A0A4R5ELJ9_9RHOB</name>
<protein>
    <recommendedName>
        <fullName evidence="2">Spore coat protein U/FanG domain-containing protein</fullName>
    </recommendedName>
</protein>
<dbReference type="InterPro" id="IPR007893">
    <property type="entry name" value="Spore_coat_U/FanG"/>
</dbReference>
<dbReference type="PANTHER" id="PTHR37089">
    <property type="entry name" value="PROTEIN U-RELATED"/>
    <property type="match status" value="1"/>
</dbReference>